<dbReference type="InterPro" id="IPR051260">
    <property type="entry name" value="Diverse_substr_monoxygenases"/>
</dbReference>
<feature type="region of interest" description="Disordered" evidence="7">
    <location>
        <begin position="338"/>
        <end position="357"/>
    </location>
</feature>
<feature type="binding site" evidence="6">
    <location>
        <position position="49"/>
    </location>
    <ligand>
        <name>FMN</name>
        <dbReference type="ChEBI" id="CHEBI:58210"/>
    </ligand>
</feature>
<gene>
    <name evidence="9" type="ORF">C7476_12037</name>
</gene>
<evidence type="ECO:0000313" key="10">
    <source>
        <dbReference type="Proteomes" id="UP000253324"/>
    </source>
</evidence>
<evidence type="ECO:0000256" key="6">
    <source>
        <dbReference type="PIRSR" id="PIRSR000337-1"/>
    </source>
</evidence>
<proteinExistence type="inferred from homology"/>
<dbReference type="InterPro" id="IPR016215">
    <property type="entry name" value="NTA_MOA"/>
</dbReference>
<dbReference type="Gene3D" id="3.20.20.30">
    <property type="entry name" value="Luciferase-like domain"/>
    <property type="match status" value="1"/>
</dbReference>
<dbReference type="OrthoDB" id="9779442at2"/>
<feature type="binding site" evidence="6">
    <location>
        <position position="87"/>
    </location>
    <ligand>
        <name>FMN</name>
        <dbReference type="ChEBI" id="CHEBI:58210"/>
    </ligand>
</feature>
<dbReference type="InterPro" id="IPR011251">
    <property type="entry name" value="Luciferase-like_dom"/>
</dbReference>
<comment type="caution">
    <text evidence="9">The sequence shown here is derived from an EMBL/GenBank/DDBJ whole genome shotgun (WGS) entry which is preliminary data.</text>
</comment>
<evidence type="ECO:0000256" key="2">
    <source>
        <dbReference type="ARBA" id="ARBA00022643"/>
    </source>
</evidence>
<sequence>MHIGISITPFGHHPAAWREKSEDAIHFSALAAQVKKAEEGGLDFAFFADRLGQRPLNDLSPQAVPFEPTTLVAGLATVVHRIGLIATAATTQHEPYNLARRFASLDTISKGRAGWNVVVSPGATARDQEYLDVVSGLWDSWEDDAFVYDKASGRFFLPEKLHLLDHKGEYFTVRGPLNVNRSPQGKPVVSHVLTADTAEIAARSAELVFIDPASVDEARTLVSDFTQRLERHDRKRADVRVLANVIPFIGATKSDAQQLRDRLDALSPDGERPVGLEVIGTPLDIADALQAWSGIVDGFTVVPPVAPEGVNVFVDHVIPELAKRGLFRNSYEGNTLREHLGMQRPRHPASQAAEQTL</sequence>
<dbReference type="PANTHER" id="PTHR30011:SF16">
    <property type="entry name" value="C2H2 FINGER DOMAIN TRANSCRIPTION FACTOR (EUROFUNG)-RELATED"/>
    <property type="match status" value="1"/>
</dbReference>
<dbReference type="RefSeq" id="WP_114432352.1">
    <property type="nucleotide sequence ID" value="NZ_QPJM01000020.1"/>
</dbReference>
<dbReference type="Proteomes" id="UP000253324">
    <property type="component" value="Unassembled WGS sequence"/>
</dbReference>
<dbReference type="PIRSF" id="PIRSF000337">
    <property type="entry name" value="NTA_MOA"/>
    <property type="match status" value="1"/>
</dbReference>
<accession>A0A368YH40</accession>
<name>A0A368YH40_9HYPH</name>
<evidence type="ECO:0000256" key="4">
    <source>
        <dbReference type="ARBA" id="ARBA00023033"/>
    </source>
</evidence>
<keyword evidence="1 6" id="KW-0285">Flavoprotein</keyword>
<protein>
    <submittedName>
        <fullName evidence="9">Alkanesulfonate monooxygenase SsuD/methylene tetrahydromethanopterin reductase-like flavin-dependent oxidoreductase (Luciferase family)</fullName>
    </submittedName>
</protein>
<evidence type="ECO:0000256" key="3">
    <source>
        <dbReference type="ARBA" id="ARBA00023002"/>
    </source>
</evidence>
<dbReference type="GO" id="GO:0016705">
    <property type="term" value="F:oxidoreductase activity, acting on paired donors, with incorporation or reduction of molecular oxygen"/>
    <property type="evidence" value="ECO:0007669"/>
    <property type="project" value="InterPro"/>
</dbReference>
<dbReference type="InterPro" id="IPR036661">
    <property type="entry name" value="Luciferase-like_sf"/>
</dbReference>
<feature type="domain" description="Luciferase-like" evidence="8">
    <location>
        <begin position="18"/>
        <end position="260"/>
    </location>
</feature>
<dbReference type="EMBL" id="QPJM01000020">
    <property type="protein sequence ID" value="RCW78979.1"/>
    <property type="molecule type" value="Genomic_DNA"/>
</dbReference>
<evidence type="ECO:0000256" key="1">
    <source>
        <dbReference type="ARBA" id="ARBA00022630"/>
    </source>
</evidence>
<keyword evidence="10" id="KW-1185">Reference proteome</keyword>
<keyword evidence="2 6" id="KW-0288">FMN</keyword>
<keyword evidence="3" id="KW-0560">Oxidoreductase</keyword>
<evidence type="ECO:0000256" key="5">
    <source>
        <dbReference type="ARBA" id="ARBA00033748"/>
    </source>
</evidence>
<dbReference type="SUPFAM" id="SSF51679">
    <property type="entry name" value="Bacterial luciferase-like"/>
    <property type="match status" value="1"/>
</dbReference>
<dbReference type="AlphaFoldDB" id="A0A368YH40"/>
<organism evidence="9 10">
    <name type="scientific">Phyllobacterium bourgognense</name>
    <dbReference type="NCBI Taxonomy" id="314236"/>
    <lineage>
        <taxon>Bacteria</taxon>
        <taxon>Pseudomonadati</taxon>
        <taxon>Pseudomonadota</taxon>
        <taxon>Alphaproteobacteria</taxon>
        <taxon>Hyphomicrobiales</taxon>
        <taxon>Phyllobacteriaceae</taxon>
        <taxon>Phyllobacterium</taxon>
    </lineage>
</organism>
<dbReference type="GO" id="GO:0004497">
    <property type="term" value="F:monooxygenase activity"/>
    <property type="evidence" value="ECO:0007669"/>
    <property type="project" value="UniProtKB-KW"/>
</dbReference>
<evidence type="ECO:0000313" key="9">
    <source>
        <dbReference type="EMBL" id="RCW78979.1"/>
    </source>
</evidence>
<reference evidence="9 10" key="1">
    <citation type="submission" date="2018-07" db="EMBL/GenBank/DDBJ databases">
        <title>Genomic Encyclopedia of Type Strains, Phase III (KMG-III): the genomes of soil and plant-associated and newly described type strains.</title>
        <authorList>
            <person name="Whitman W."/>
        </authorList>
    </citation>
    <scope>NUCLEOTIDE SEQUENCE [LARGE SCALE GENOMIC DNA]</scope>
    <source>
        <strain evidence="9 10">31-25a</strain>
    </source>
</reference>
<comment type="similarity">
    <text evidence="5">Belongs to the NtaA/SnaA/DszA monooxygenase family.</text>
</comment>
<dbReference type="PANTHER" id="PTHR30011">
    <property type="entry name" value="ALKANESULFONATE MONOOXYGENASE-RELATED"/>
    <property type="match status" value="1"/>
</dbReference>
<keyword evidence="4 9" id="KW-0503">Monooxygenase</keyword>
<dbReference type="Pfam" id="PF00296">
    <property type="entry name" value="Bac_luciferase"/>
    <property type="match status" value="1"/>
</dbReference>
<evidence type="ECO:0000259" key="8">
    <source>
        <dbReference type="Pfam" id="PF00296"/>
    </source>
</evidence>
<evidence type="ECO:0000256" key="7">
    <source>
        <dbReference type="SAM" id="MobiDB-lite"/>
    </source>
</evidence>